<gene>
    <name evidence="11" type="ORF">GQF42_32920</name>
</gene>
<evidence type="ECO:0000256" key="8">
    <source>
        <dbReference type="RuleBase" id="RU003471"/>
    </source>
</evidence>
<evidence type="ECO:0000313" key="12">
    <source>
        <dbReference type="Proteomes" id="UP000436138"/>
    </source>
</evidence>
<evidence type="ECO:0000256" key="6">
    <source>
        <dbReference type="ARBA" id="ARBA00022900"/>
    </source>
</evidence>
<proteinExistence type="inferred from homology"/>
<keyword evidence="7" id="KW-1015">Disulfide bond</keyword>
<dbReference type="GO" id="GO:0005576">
    <property type="term" value="C:extracellular region"/>
    <property type="evidence" value="ECO:0007669"/>
    <property type="project" value="UniProtKB-SubCell"/>
</dbReference>
<dbReference type="RefSeq" id="WP_158925995.1">
    <property type="nucleotide sequence ID" value="NZ_CP047020.1"/>
</dbReference>
<comment type="subunit">
    <text evidence="3">Homodimer.</text>
</comment>
<dbReference type="GO" id="GO:0004867">
    <property type="term" value="F:serine-type endopeptidase inhibitor activity"/>
    <property type="evidence" value="ECO:0007669"/>
    <property type="project" value="UniProtKB-KW"/>
</dbReference>
<dbReference type="InterPro" id="IPR036819">
    <property type="entry name" value="Subtilisin_inhibitor-like_sf"/>
</dbReference>
<evidence type="ECO:0000256" key="1">
    <source>
        <dbReference type="ARBA" id="ARBA00004613"/>
    </source>
</evidence>
<comment type="similarity">
    <text evidence="2 8">Belongs to the protease inhibitor I16 (SSI) family.</text>
</comment>
<accession>A0A6I6NAA8</accession>
<evidence type="ECO:0000259" key="10">
    <source>
        <dbReference type="Pfam" id="PF00720"/>
    </source>
</evidence>
<keyword evidence="6 8" id="KW-0722">Serine protease inhibitor</keyword>
<evidence type="ECO:0000256" key="5">
    <source>
        <dbReference type="ARBA" id="ARBA00022690"/>
    </source>
</evidence>
<dbReference type="InterPro" id="IPR023549">
    <property type="entry name" value="Subtilisin_inhibitor"/>
</dbReference>
<keyword evidence="9" id="KW-0732">Signal</keyword>
<dbReference type="AlphaFoldDB" id="A0A6I6NAA8"/>
<keyword evidence="12" id="KW-1185">Reference proteome</keyword>
<dbReference type="InterPro" id="IPR020054">
    <property type="entry name" value="Prot_inh_SSI_I16_CS"/>
</dbReference>
<comment type="subcellular location">
    <subcellularLocation>
        <location evidence="1">Secreted</location>
    </subcellularLocation>
</comment>
<feature type="chain" id="PRO_5026108561" evidence="9">
    <location>
        <begin position="29"/>
        <end position="137"/>
    </location>
</feature>
<dbReference type="InterPro" id="IPR000691">
    <property type="entry name" value="Prot_inh_I16_SSI"/>
</dbReference>
<dbReference type="Gene3D" id="3.30.350.10">
    <property type="entry name" value="Subtilisin inhibitor-like"/>
    <property type="match status" value="1"/>
</dbReference>
<evidence type="ECO:0000313" key="11">
    <source>
        <dbReference type="EMBL" id="QHA07471.1"/>
    </source>
</evidence>
<keyword evidence="11" id="KW-0378">Hydrolase</keyword>
<dbReference type="PRINTS" id="PR00294">
    <property type="entry name" value="SSBTLNINHBTR"/>
</dbReference>
<sequence length="137" mass="14387">MTYLTRAAVAAGALLAATGLLAAGPAHAAPHDQDSGNWLRLTVTRGETPSGDVRGTTLLCDPPRGHARAAEACAELTTADGDIGRIPARRVFCPALYAPVNARARGRWNGRPVDFRQTYTNTCVMNARTGAVFALDA</sequence>
<name>A0A6I6NAA8_9ACTN</name>
<feature type="signal peptide" evidence="9">
    <location>
        <begin position="1"/>
        <end position="28"/>
    </location>
</feature>
<dbReference type="EMBL" id="CP047020">
    <property type="protein sequence ID" value="QHA07471.1"/>
    <property type="molecule type" value="Genomic_DNA"/>
</dbReference>
<keyword evidence="5 8" id="KW-0646">Protease inhibitor</keyword>
<keyword evidence="11" id="KW-0645">Protease</keyword>
<feature type="domain" description="Subtilisin inhibitor" evidence="10">
    <location>
        <begin position="38"/>
        <end position="121"/>
    </location>
</feature>
<organism evidence="11 12">
    <name type="scientific">Streptomyces broussonetiae</name>
    <dbReference type="NCBI Taxonomy" id="2686304"/>
    <lineage>
        <taxon>Bacteria</taxon>
        <taxon>Bacillati</taxon>
        <taxon>Actinomycetota</taxon>
        <taxon>Actinomycetes</taxon>
        <taxon>Kitasatosporales</taxon>
        <taxon>Streptomycetaceae</taxon>
        <taxon>Streptomyces</taxon>
    </lineage>
</organism>
<keyword evidence="4" id="KW-0964">Secreted</keyword>
<protein>
    <submittedName>
        <fullName evidence="11">Serine protease</fullName>
    </submittedName>
</protein>
<evidence type="ECO:0000256" key="2">
    <source>
        <dbReference type="ARBA" id="ARBA00010472"/>
    </source>
</evidence>
<evidence type="ECO:0000256" key="4">
    <source>
        <dbReference type="ARBA" id="ARBA00022525"/>
    </source>
</evidence>
<dbReference type="KEGG" id="sbro:GQF42_32920"/>
<dbReference type="GO" id="GO:0006508">
    <property type="term" value="P:proteolysis"/>
    <property type="evidence" value="ECO:0007669"/>
    <property type="project" value="UniProtKB-KW"/>
</dbReference>
<reference evidence="11 12" key="1">
    <citation type="submission" date="2019-12" db="EMBL/GenBank/DDBJ databases">
        <title>Streptomyces sp. strain T44 isolated from rhizosphere soil of Broussonetia papyrifera.</title>
        <authorList>
            <person name="Mo P."/>
        </authorList>
    </citation>
    <scope>NUCLEOTIDE SEQUENCE [LARGE SCALE GENOMIC DNA]</scope>
    <source>
        <strain evidence="11 12">T44</strain>
    </source>
</reference>
<dbReference type="PROSITE" id="PS00999">
    <property type="entry name" value="SSI"/>
    <property type="match status" value="1"/>
</dbReference>
<evidence type="ECO:0000256" key="7">
    <source>
        <dbReference type="ARBA" id="ARBA00023157"/>
    </source>
</evidence>
<evidence type="ECO:0000256" key="3">
    <source>
        <dbReference type="ARBA" id="ARBA00011738"/>
    </source>
</evidence>
<dbReference type="Pfam" id="PF00720">
    <property type="entry name" value="SSI"/>
    <property type="match status" value="1"/>
</dbReference>
<dbReference type="SUPFAM" id="SSF55399">
    <property type="entry name" value="Subtilisin inhibitor"/>
    <property type="match status" value="1"/>
</dbReference>
<evidence type="ECO:0000256" key="9">
    <source>
        <dbReference type="SAM" id="SignalP"/>
    </source>
</evidence>
<dbReference type="Proteomes" id="UP000436138">
    <property type="component" value="Chromosome"/>
</dbReference>
<dbReference type="GO" id="GO:0008233">
    <property type="term" value="F:peptidase activity"/>
    <property type="evidence" value="ECO:0007669"/>
    <property type="project" value="UniProtKB-KW"/>
</dbReference>